<sequence length="1015" mass="110725">LSGFFRFPVVLLPLIDRMGDAKDQVREQAQNLILKLMSEAAPPMYIWERLAVGFKHKNYRSREGVCLCLVATLNIYGAQPLILSKLVPHLCIAFGDSNSQVRDAAILAIVEVYRHVGEKVRIDLTKRGIPPGRLQTIFAKFDEIRNSDNMILSNVSDKSFDDEESVDGNRPSSAASAFKVPAPKKPGNPSNSARKPGSAGGPKVGGSSKEGGAGAVDEDDFIKAFTDVPTVQIYSSRELEETLNKIREILSDDKHDWDQRTNALKKVRSLLVAGAAQYDGFFQHLRLLDGAFKLSAKDLRSQVVREACITVAHLSTVLGNKFDHGAEAIVPTLFNLVPNSAKVMATSGCAAIRFIIRHTHVPRLIPLITSNCTSKSVAVRRRSFEFLDLLLQEWQTHSLERHAAVLVETIKKGIHDADAEARVEARKAYLGLRNHFPSEAETLYNSLEPPYQRSLQTYLKNSGSIASLPQSDRSSSSSQESLNRPLSSKWSAASPASLAGRVSGSSKGVPSPGALQRSRSDIDVNAAAGAKARHAAGQTAGAGRLSAAGLPPGSYASLEDTSDKMDGTASEDGRIRSKLSTPSVGIGNSKADSRGRSRTKVVSQSQPGSRSGSPGRVLTTTTLSTMNTGVQRVLVNPAAAQKRSKIPRSQGCSREASPSRLSVARGSRIPRPSVSQGCSREASRESSRDTSPVRSFPPLGTGFGISQSSRLSSSVSAMRVLNTGSDVEEAVADALKKPVRRRYESYGMYSDDDANSDASSACSERSYSSRNGSIPTYMRQTEDVAEVLNRCASTNWSERKEGLLGLQNLLKNQRTLSRVELKRLCEIFTRMFADPHSKVFSMFLETLVDFIQVHKEDLQDWLFVLLTQLLKKMGADLLGSVQAKVQKALDVTRESFPNDLQFSILMRFTVDQTQTPSLKVKVAILKYIETLAQQMDPGDFVNSSETRLAVSRIITWTTEPKSSDVRKAAQSVLISLFELNTPEFTMLLGALPKTFQDGATKLLHNHLRNTGNSGQ</sequence>
<keyword evidence="7" id="KW-1185">Reference proteome</keyword>
<dbReference type="Pfam" id="PF12348">
    <property type="entry name" value="CLASP_N"/>
    <property type="match status" value="1"/>
</dbReference>
<dbReference type="InterPro" id="IPR016024">
    <property type="entry name" value="ARM-type_fold"/>
</dbReference>
<feature type="compositionally biased region" description="Low complexity" evidence="4">
    <location>
        <begin position="500"/>
        <end position="513"/>
    </location>
</feature>
<feature type="non-terminal residue" evidence="6">
    <location>
        <position position="1"/>
    </location>
</feature>
<keyword evidence="3" id="KW-0206">Cytoskeleton</keyword>
<dbReference type="GO" id="GO:0005815">
    <property type="term" value="C:microtubule organizing center"/>
    <property type="evidence" value="ECO:0007669"/>
    <property type="project" value="TreeGrafter"/>
</dbReference>
<dbReference type="GO" id="GO:0008017">
    <property type="term" value="F:microtubule binding"/>
    <property type="evidence" value="ECO:0007669"/>
    <property type="project" value="TreeGrafter"/>
</dbReference>
<dbReference type="GO" id="GO:0045180">
    <property type="term" value="C:basal cortex"/>
    <property type="evidence" value="ECO:0007669"/>
    <property type="project" value="TreeGrafter"/>
</dbReference>
<feature type="region of interest" description="Disordered" evidence="4">
    <location>
        <begin position="535"/>
        <end position="708"/>
    </location>
</feature>
<dbReference type="PANTHER" id="PTHR21567">
    <property type="entry name" value="CLASP"/>
    <property type="match status" value="1"/>
</dbReference>
<organism evidence="6 7">
    <name type="scientific">Pycnonotus jocosus</name>
    <name type="common">Red-whiskered bulbul</name>
    <name type="synonym">Lanius jocosus</name>
    <dbReference type="NCBI Taxonomy" id="182897"/>
    <lineage>
        <taxon>Eukaryota</taxon>
        <taxon>Metazoa</taxon>
        <taxon>Chordata</taxon>
        <taxon>Craniata</taxon>
        <taxon>Vertebrata</taxon>
        <taxon>Euteleostomi</taxon>
        <taxon>Archelosauria</taxon>
        <taxon>Archosauria</taxon>
        <taxon>Dinosauria</taxon>
        <taxon>Saurischia</taxon>
        <taxon>Theropoda</taxon>
        <taxon>Coelurosauria</taxon>
        <taxon>Aves</taxon>
        <taxon>Neognathae</taxon>
        <taxon>Neoaves</taxon>
        <taxon>Telluraves</taxon>
        <taxon>Australaves</taxon>
        <taxon>Passeriformes</taxon>
        <taxon>Sylvioidea</taxon>
        <taxon>Pycnonotidae</taxon>
        <taxon>Pycnonotus</taxon>
    </lineage>
</organism>
<comment type="caution">
    <text evidence="6">The sequence shown here is derived from an EMBL/GenBank/DDBJ whole genome shotgun (WGS) entry which is preliminary data.</text>
</comment>
<dbReference type="GO" id="GO:0000776">
    <property type="term" value="C:kinetochore"/>
    <property type="evidence" value="ECO:0007669"/>
    <property type="project" value="TreeGrafter"/>
</dbReference>
<feature type="region of interest" description="Disordered" evidence="4">
    <location>
        <begin position="158"/>
        <end position="212"/>
    </location>
</feature>
<evidence type="ECO:0000313" key="6">
    <source>
        <dbReference type="EMBL" id="NXR80243.1"/>
    </source>
</evidence>
<gene>
    <name evidence="6" type="primary">Clasp2</name>
    <name evidence="6" type="ORF">PYCJOC_R01277</name>
</gene>
<evidence type="ECO:0000313" key="7">
    <source>
        <dbReference type="Proteomes" id="UP000535705"/>
    </source>
</evidence>
<dbReference type="InterPro" id="IPR048491">
    <property type="entry name" value="XMAP215_CLASP_TOG"/>
</dbReference>
<dbReference type="AlphaFoldDB" id="A0A7L2P6S6"/>
<evidence type="ECO:0000256" key="2">
    <source>
        <dbReference type="ARBA" id="ARBA00022490"/>
    </source>
</evidence>
<dbReference type="EMBL" id="VWYP01024414">
    <property type="protein sequence ID" value="NXR80243.1"/>
    <property type="molecule type" value="Genomic_DNA"/>
</dbReference>
<reference evidence="6 7" key="1">
    <citation type="submission" date="2019-09" db="EMBL/GenBank/DDBJ databases">
        <title>Bird 10,000 Genomes (B10K) Project - Family phase.</title>
        <authorList>
            <person name="Zhang G."/>
        </authorList>
    </citation>
    <scope>NUCLEOTIDE SEQUENCE [LARGE SCALE GENOMIC DNA]</scope>
    <source>
        <strain evidence="6">B10K-DU-002-42</strain>
        <tissue evidence="6">Muscle</tissue>
    </source>
</reference>
<protein>
    <submittedName>
        <fullName evidence="6">CLAP2 protein</fullName>
    </submittedName>
</protein>
<dbReference type="GO" id="GO:0040001">
    <property type="term" value="P:establishment of mitotic spindle localization"/>
    <property type="evidence" value="ECO:0007669"/>
    <property type="project" value="TreeGrafter"/>
</dbReference>
<dbReference type="InterPro" id="IPR024395">
    <property type="entry name" value="CLASP_N_dom"/>
</dbReference>
<feature type="domain" description="TOG" evidence="5">
    <location>
        <begin position="2"/>
        <end position="150"/>
    </location>
</feature>
<proteinExistence type="predicted"/>
<feature type="compositionally biased region" description="Gly residues" evidence="4">
    <location>
        <begin position="198"/>
        <end position="212"/>
    </location>
</feature>
<dbReference type="InterPro" id="IPR011989">
    <property type="entry name" value="ARM-like"/>
</dbReference>
<dbReference type="SUPFAM" id="SSF48371">
    <property type="entry name" value="ARM repeat"/>
    <property type="match status" value="2"/>
</dbReference>
<dbReference type="Pfam" id="PF21041">
    <property type="entry name" value="XMAP215_CLASP_TOG"/>
    <property type="match status" value="1"/>
</dbReference>
<dbReference type="GO" id="GO:0005881">
    <property type="term" value="C:cytoplasmic microtubule"/>
    <property type="evidence" value="ECO:0007669"/>
    <property type="project" value="TreeGrafter"/>
</dbReference>
<evidence type="ECO:0000259" key="5">
    <source>
        <dbReference type="SMART" id="SM01349"/>
    </source>
</evidence>
<comment type="subcellular location">
    <subcellularLocation>
        <location evidence="1">Cytoplasm</location>
        <location evidence="1">Cytoskeleton</location>
    </subcellularLocation>
</comment>
<dbReference type="InterPro" id="IPR034085">
    <property type="entry name" value="TOG"/>
</dbReference>
<keyword evidence="2" id="KW-0963">Cytoplasm</keyword>
<dbReference type="PANTHER" id="PTHR21567:SF30">
    <property type="entry name" value="CLIP-ASSOCIATING PROTEIN 2"/>
    <property type="match status" value="1"/>
</dbReference>
<accession>A0A7L2P6S6</accession>
<dbReference type="GO" id="GO:0090307">
    <property type="term" value="P:mitotic spindle assembly"/>
    <property type="evidence" value="ECO:0007669"/>
    <property type="project" value="TreeGrafter"/>
</dbReference>
<dbReference type="Proteomes" id="UP000535705">
    <property type="component" value="Unassembled WGS sequence"/>
</dbReference>
<dbReference type="SMART" id="SM01349">
    <property type="entry name" value="TOG"/>
    <property type="match status" value="3"/>
</dbReference>
<feature type="compositionally biased region" description="Low complexity" evidence="4">
    <location>
        <begin position="467"/>
        <end position="488"/>
    </location>
</feature>
<dbReference type="Gene3D" id="1.25.10.10">
    <property type="entry name" value="Leucine-rich Repeat Variant"/>
    <property type="match status" value="3"/>
</dbReference>
<name>A0A7L2P6S6_PYCJO</name>
<dbReference type="FunFam" id="1.25.10.10:FF:000001">
    <property type="entry name" value="CLIP-associating protein 1 isoform 2"/>
    <property type="match status" value="1"/>
</dbReference>
<dbReference type="Pfam" id="PF21040">
    <property type="entry name" value="CEP104-like_TOG"/>
    <property type="match status" value="1"/>
</dbReference>
<evidence type="ECO:0000256" key="4">
    <source>
        <dbReference type="SAM" id="MobiDB-lite"/>
    </source>
</evidence>
<feature type="compositionally biased region" description="Basic and acidic residues" evidence="4">
    <location>
        <begin position="561"/>
        <end position="575"/>
    </location>
</feature>
<dbReference type="GO" id="GO:0005876">
    <property type="term" value="C:spindle microtubule"/>
    <property type="evidence" value="ECO:0007669"/>
    <property type="project" value="TreeGrafter"/>
</dbReference>
<feature type="compositionally biased region" description="Low complexity" evidence="4">
    <location>
        <begin position="601"/>
        <end position="628"/>
    </location>
</feature>
<feature type="domain" description="TOG" evidence="5">
    <location>
        <begin position="235"/>
        <end position="468"/>
    </location>
</feature>
<evidence type="ECO:0000256" key="3">
    <source>
        <dbReference type="ARBA" id="ARBA00023212"/>
    </source>
</evidence>
<feature type="non-terminal residue" evidence="6">
    <location>
        <position position="1015"/>
    </location>
</feature>
<feature type="region of interest" description="Disordered" evidence="4">
    <location>
        <begin position="465"/>
        <end position="519"/>
    </location>
</feature>
<dbReference type="FunFam" id="1.25.10.10:FF:000005">
    <property type="entry name" value="CLIP-associating protein 1 isoform 2"/>
    <property type="match status" value="1"/>
</dbReference>
<dbReference type="OrthoDB" id="46159at2759"/>
<evidence type="ECO:0000256" key="1">
    <source>
        <dbReference type="ARBA" id="ARBA00004245"/>
    </source>
</evidence>
<feature type="domain" description="TOG" evidence="5">
    <location>
        <begin position="776"/>
        <end position="1013"/>
    </location>
</feature>
<dbReference type="GO" id="GO:0072686">
    <property type="term" value="C:mitotic spindle"/>
    <property type="evidence" value="ECO:0007669"/>
    <property type="project" value="TreeGrafter"/>
</dbReference>